<name>A0ABZ0IL03_9BACT</name>
<dbReference type="EMBL" id="CP136051">
    <property type="protein sequence ID" value="WOK05202.1"/>
    <property type="molecule type" value="Genomic_DNA"/>
</dbReference>
<dbReference type="InterPro" id="IPR021857">
    <property type="entry name" value="DUF3467"/>
</dbReference>
<evidence type="ECO:0000313" key="1">
    <source>
        <dbReference type="EMBL" id="WOK05202.1"/>
    </source>
</evidence>
<keyword evidence="2" id="KW-1185">Reference proteome</keyword>
<dbReference type="RefSeq" id="WP_151997936.1">
    <property type="nucleotide sequence ID" value="NZ_CP136051.1"/>
</dbReference>
<protein>
    <submittedName>
        <fullName evidence="1">DUF3467 domain-containing protein</fullName>
    </submittedName>
</protein>
<gene>
    <name evidence="1" type="ORF">RT717_19135</name>
</gene>
<evidence type="ECO:0000313" key="2">
    <source>
        <dbReference type="Proteomes" id="UP001302349"/>
    </source>
</evidence>
<proteinExistence type="predicted"/>
<organism evidence="1 2">
    <name type="scientific">Imperialibacter roseus</name>
    <dbReference type="NCBI Taxonomy" id="1324217"/>
    <lineage>
        <taxon>Bacteria</taxon>
        <taxon>Pseudomonadati</taxon>
        <taxon>Bacteroidota</taxon>
        <taxon>Cytophagia</taxon>
        <taxon>Cytophagales</taxon>
        <taxon>Flammeovirgaceae</taxon>
        <taxon>Imperialibacter</taxon>
    </lineage>
</organism>
<dbReference type="Proteomes" id="UP001302349">
    <property type="component" value="Chromosome"/>
</dbReference>
<reference evidence="1 2" key="1">
    <citation type="journal article" date="2023" name="Microbiol. Resour. Announc.">
        <title>Complete Genome Sequence of Imperialibacter roseus strain P4T.</title>
        <authorList>
            <person name="Tizabi D.R."/>
            <person name="Bachvaroff T."/>
            <person name="Hill R.T."/>
        </authorList>
    </citation>
    <scope>NUCLEOTIDE SEQUENCE [LARGE SCALE GENOMIC DNA]</scope>
    <source>
        <strain evidence="1 2">P4T</strain>
    </source>
</reference>
<accession>A0ABZ0IL03</accession>
<sequence>MAKEEKDPKKNPNQINIELSEEIAEGVYANLAMIAHSNSEFVIDFIRLMPGVPKAKVKSRIVITPEHARRLLAALEENVRKYEDTFGTIKTTNELPKFPMNFGGTVGEA</sequence>
<dbReference type="Pfam" id="PF11950">
    <property type="entry name" value="DUF3467"/>
    <property type="match status" value="1"/>
</dbReference>